<reference evidence="9 10" key="1">
    <citation type="journal article" date="2016" name="Proc. Natl. Acad. Sci. U.S.A.">
        <title>Lipid metabolic changes in an early divergent fungus govern the establishment of a mutualistic symbiosis with endobacteria.</title>
        <authorList>
            <person name="Lastovetsky O.A."/>
            <person name="Gaspar M.L."/>
            <person name="Mondo S.J."/>
            <person name="LaButti K.M."/>
            <person name="Sandor L."/>
            <person name="Grigoriev I.V."/>
            <person name="Henry S.A."/>
            <person name="Pawlowska T.E."/>
        </authorList>
    </citation>
    <scope>NUCLEOTIDE SEQUENCE [LARGE SCALE GENOMIC DNA]</scope>
    <source>
        <strain evidence="9 10">ATCC 52813</strain>
    </source>
</reference>
<dbReference type="HAMAP" id="MF_00505">
    <property type="entry name" value="HSP90"/>
    <property type="match status" value="1"/>
</dbReference>
<dbReference type="Gene3D" id="3.30.565.10">
    <property type="entry name" value="Histidine kinase-like ATPase, C-terminal domain"/>
    <property type="match status" value="1"/>
</dbReference>
<dbReference type="GO" id="GO:0051082">
    <property type="term" value="F:unfolded protein binding"/>
    <property type="evidence" value="ECO:0007669"/>
    <property type="project" value="InterPro"/>
</dbReference>
<protein>
    <submittedName>
        <fullName evidence="9">Heat shock protein Hsp90-like protein</fullName>
    </submittedName>
</protein>
<dbReference type="Pfam" id="PF00183">
    <property type="entry name" value="HSP90"/>
    <property type="match status" value="1"/>
</dbReference>
<dbReference type="PANTHER" id="PTHR11528">
    <property type="entry name" value="HEAT SHOCK PROTEIN 90 FAMILY MEMBER"/>
    <property type="match status" value="1"/>
</dbReference>
<dbReference type="GO" id="GO:0016887">
    <property type="term" value="F:ATP hydrolysis activity"/>
    <property type="evidence" value="ECO:0007669"/>
    <property type="project" value="InterPro"/>
</dbReference>
<evidence type="ECO:0000313" key="10">
    <source>
        <dbReference type="Proteomes" id="UP000242254"/>
    </source>
</evidence>
<evidence type="ECO:0000313" key="9">
    <source>
        <dbReference type="EMBL" id="PHZ11150.1"/>
    </source>
</evidence>
<dbReference type="SUPFAM" id="SSF54211">
    <property type="entry name" value="Ribosomal protein S5 domain 2-like"/>
    <property type="match status" value="1"/>
</dbReference>
<dbReference type="Gene3D" id="3.40.50.11260">
    <property type="match status" value="1"/>
</dbReference>
<dbReference type="STRING" id="1340429.A0A2G4SQW5"/>
<dbReference type="NCBIfam" id="NF003555">
    <property type="entry name" value="PRK05218.1"/>
    <property type="match status" value="1"/>
</dbReference>
<feature type="binding site" evidence="8">
    <location>
        <position position="346"/>
    </location>
    <ligand>
        <name>ATP</name>
        <dbReference type="ChEBI" id="CHEBI:30616"/>
    </ligand>
</feature>
<sequence length="654" mass="74349">MLPIPLPPPLKTITRFHKATKNEEVVTGEAQVHEFKTETKRLLDIVANSLYSEKEIFVRELISNAADALEKLRQTQSVQPDIDTGKPLEIRIELDREKNQFVIQDFGIGMTLDELNANLGTIASSGSKKFMEKMEQSEKNTSIIGQFGVGFYSTFMVGKRIRVYTKSALPGSKGYCWETDGQGSYSVAEADNVAVGTKIVIDLREDSKYYSSQLEVDSIIKKYSNFVGFPIYLNGKEVNTVEAIWTKDRNSVTPEQHKQFYRFIANAWDDPQYTLHFKTDSPLSISSVLYIPEKHMELLGEQVEPGVSLYSRKVLIQAKSAGLLPKYLRFLKGVVDSEDIPLNVSRELLQDNILSRLRMVMTSRILKWLDTEAKKDPKKYDEFFLDYGQFIKEGACTDAMHKREIAKLLRFESSTSKPGDTMISLEEYTKRAKEGQKRIYYLLTPKRKYAEESPYTEVFKKNGVELLYLYDTVDEFVVNHLKEFQGYDLISADSPEAASDPLLQQHKEDKDKSLSDDDAKTLAKWIEQTLGDEVVKGVNVSRRLNTFPAIVLEHESPAMRKMMQMMQGSAKMEELPPTPTLLEINPDHPVMKGIFGMRQTNPELAKLVTEQIYDNALCAAGVLDDPRSMITRLNKLLEITVNTSAIEQDKKVKA</sequence>
<organism evidence="9 10">
    <name type="scientific">Rhizopus microsporus ATCC 52813</name>
    <dbReference type="NCBI Taxonomy" id="1340429"/>
    <lineage>
        <taxon>Eukaryota</taxon>
        <taxon>Fungi</taxon>
        <taxon>Fungi incertae sedis</taxon>
        <taxon>Mucoromycota</taxon>
        <taxon>Mucoromycotina</taxon>
        <taxon>Mucoromycetes</taxon>
        <taxon>Mucorales</taxon>
        <taxon>Mucorineae</taxon>
        <taxon>Rhizopodaceae</taxon>
        <taxon>Rhizopus</taxon>
    </lineage>
</organism>
<evidence type="ECO:0000256" key="5">
    <source>
        <dbReference type="ARBA" id="ARBA00022840"/>
    </source>
</evidence>
<evidence type="ECO:0000256" key="3">
    <source>
        <dbReference type="ARBA" id="ARBA00022490"/>
    </source>
</evidence>
<evidence type="ECO:0000256" key="7">
    <source>
        <dbReference type="ARBA" id="ARBA00023186"/>
    </source>
</evidence>
<dbReference type="Proteomes" id="UP000242254">
    <property type="component" value="Unassembled WGS sequence"/>
</dbReference>
<dbReference type="RefSeq" id="XP_023464858.1">
    <property type="nucleotide sequence ID" value="XM_023614416.1"/>
</dbReference>
<dbReference type="FunFam" id="3.30.565.10:FF:000009">
    <property type="entry name" value="Molecular chaperone HtpG"/>
    <property type="match status" value="1"/>
</dbReference>
<dbReference type="InterPro" id="IPR036890">
    <property type="entry name" value="HATPase_C_sf"/>
</dbReference>
<feature type="binding site" evidence="8">
    <location>
        <begin position="146"/>
        <end position="151"/>
    </location>
    <ligand>
        <name>ATP</name>
        <dbReference type="ChEBI" id="CHEBI:30616"/>
    </ligand>
</feature>
<dbReference type="FunFam" id="1.20.120.790:FF:000004">
    <property type="entry name" value="Heat shock protein 75 kDa"/>
    <property type="match status" value="1"/>
</dbReference>
<dbReference type="InterPro" id="IPR001404">
    <property type="entry name" value="Hsp90_fam"/>
</dbReference>
<dbReference type="SUPFAM" id="SSF55874">
    <property type="entry name" value="ATPase domain of HSP90 chaperone/DNA topoisomerase II/histidine kinase"/>
    <property type="match status" value="1"/>
</dbReference>
<comment type="similarity">
    <text evidence="2">Belongs to the heat shock protein 90 family.</text>
</comment>
<feature type="binding site" evidence="8">
    <location>
        <position position="197"/>
    </location>
    <ligand>
        <name>ATP</name>
        <dbReference type="ChEBI" id="CHEBI:30616"/>
    </ligand>
</feature>
<keyword evidence="3" id="KW-0963">Cytoplasm</keyword>
<evidence type="ECO:0000256" key="6">
    <source>
        <dbReference type="ARBA" id="ARBA00023016"/>
    </source>
</evidence>
<dbReference type="InterPro" id="IPR020568">
    <property type="entry name" value="Ribosomal_Su5_D2-typ_SF"/>
</dbReference>
<feature type="binding site" evidence="8">
    <location>
        <position position="60"/>
    </location>
    <ligand>
        <name>ATP</name>
        <dbReference type="ChEBI" id="CHEBI:30616"/>
    </ligand>
</feature>
<dbReference type="GO" id="GO:0005524">
    <property type="term" value="F:ATP binding"/>
    <property type="evidence" value="ECO:0007669"/>
    <property type="project" value="UniProtKB-KW"/>
</dbReference>
<dbReference type="Gene3D" id="1.20.120.790">
    <property type="entry name" value="Heat shock protein 90, C-terminal domain"/>
    <property type="match status" value="1"/>
</dbReference>
<accession>A0A2G4SQW5</accession>
<keyword evidence="10" id="KW-1185">Reference proteome</keyword>
<dbReference type="Pfam" id="PF13589">
    <property type="entry name" value="HATPase_c_3"/>
    <property type="match status" value="1"/>
</dbReference>
<dbReference type="GeneID" id="35445405"/>
<feature type="binding site" evidence="8">
    <location>
        <position position="105"/>
    </location>
    <ligand>
        <name>ATP</name>
        <dbReference type="ChEBI" id="CHEBI:30616"/>
    </ligand>
</feature>
<evidence type="ECO:0000256" key="4">
    <source>
        <dbReference type="ARBA" id="ARBA00022741"/>
    </source>
</evidence>
<keyword evidence="7" id="KW-0143">Chaperone</keyword>
<dbReference type="InterPro" id="IPR037196">
    <property type="entry name" value="HSP90_C"/>
</dbReference>
<feature type="binding site" evidence="8">
    <location>
        <position position="118"/>
    </location>
    <ligand>
        <name>ATP</name>
        <dbReference type="ChEBI" id="CHEBI:30616"/>
    </ligand>
</feature>
<dbReference type="Gene3D" id="3.30.230.80">
    <property type="match status" value="1"/>
</dbReference>
<feature type="binding site" evidence="8">
    <location>
        <position position="64"/>
    </location>
    <ligand>
        <name>ATP</name>
        <dbReference type="ChEBI" id="CHEBI:30616"/>
    </ligand>
</feature>
<gene>
    <name evidence="9" type="ORF">RHIMIDRAFT_30337</name>
</gene>
<feature type="binding site" evidence="8">
    <location>
        <begin position="125"/>
        <end position="126"/>
    </location>
    <ligand>
        <name>ATP</name>
        <dbReference type="ChEBI" id="CHEBI:30616"/>
    </ligand>
</feature>
<evidence type="ECO:0000256" key="1">
    <source>
        <dbReference type="ARBA" id="ARBA00004496"/>
    </source>
</evidence>
<evidence type="ECO:0000256" key="2">
    <source>
        <dbReference type="ARBA" id="ARBA00008239"/>
    </source>
</evidence>
<dbReference type="GO" id="GO:0005737">
    <property type="term" value="C:cytoplasm"/>
    <property type="evidence" value="ECO:0007669"/>
    <property type="project" value="UniProtKB-SubCell"/>
</dbReference>
<dbReference type="PIRSF" id="PIRSF002583">
    <property type="entry name" value="Hsp90"/>
    <property type="match status" value="1"/>
</dbReference>
<proteinExistence type="inferred from homology"/>
<dbReference type="InterPro" id="IPR020575">
    <property type="entry name" value="Hsp90_N"/>
</dbReference>
<dbReference type="PRINTS" id="PR00775">
    <property type="entry name" value="HEATSHOCK90"/>
</dbReference>
<dbReference type="EMBL" id="KZ303853">
    <property type="protein sequence ID" value="PHZ11150.1"/>
    <property type="molecule type" value="Genomic_DNA"/>
</dbReference>
<dbReference type="FunFam" id="3.30.230.80:FF:000004">
    <property type="entry name" value="Heat shock protein 75 kDa"/>
    <property type="match status" value="1"/>
</dbReference>
<dbReference type="AlphaFoldDB" id="A0A2G4SQW5"/>
<dbReference type="CDD" id="cd16927">
    <property type="entry name" value="HATPase_Hsp90-like"/>
    <property type="match status" value="1"/>
</dbReference>
<comment type="subcellular location">
    <subcellularLocation>
        <location evidence="1">Cytoplasm</location>
    </subcellularLocation>
</comment>
<dbReference type="SUPFAM" id="SSF110942">
    <property type="entry name" value="HSP90 C-terminal domain"/>
    <property type="match status" value="1"/>
</dbReference>
<name>A0A2G4SQW5_RHIZD</name>
<keyword evidence="5 8" id="KW-0067">ATP-binding</keyword>
<evidence type="ECO:0000256" key="8">
    <source>
        <dbReference type="PIRSR" id="PIRSR002583-1"/>
    </source>
</evidence>
<keyword evidence="4 8" id="KW-0547">Nucleotide-binding</keyword>
<dbReference type="GO" id="GO:0140662">
    <property type="term" value="F:ATP-dependent protein folding chaperone"/>
    <property type="evidence" value="ECO:0007669"/>
    <property type="project" value="InterPro"/>
</dbReference>
<feature type="binding site" evidence="8">
    <location>
        <position position="110"/>
    </location>
    <ligand>
        <name>ATP</name>
        <dbReference type="ChEBI" id="CHEBI:30616"/>
    </ligand>
</feature>
<keyword evidence="6 9" id="KW-0346">Stress response</keyword>